<keyword evidence="5" id="KW-1185">Reference proteome</keyword>
<evidence type="ECO:0000313" key="5">
    <source>
        <dbReference type="Proteomes" id="UP001246372"/>
    </source>
</evidence>
<dbReference type="PROSITE" id="PS51257">
    <property type="entry name" value="PROKAR_LIPOPROTEIN"/>
    <property type="match status" value="1"/>
</dbReference>
<comment type="caution">
    <text evidence="4">The sequence shown here is derived from an EMBL/GenBank/DDBJ whole genome shotgun (WGS) entry which is preliminary data.</text>
</comment>
<dbReference type="Pfam" id="PF03572">
    <property type="entry name" value="Peptidase_S41"/>
    <property type="match status" value="1"/>
</dbReference>
<feature type="region of interest" description="Disordered" evidence="1">
    <location>
        <begin position="28"/>
        <end position="48"/>
    </location>
</feature>
<reference evidence="4" key="1">
    <citation type="submission" date="2023-09" db="EMBL/GenBank/DDBJ databases">
        <title>Paucibacter sp. APW11 Genome sequencing and assembly.</title>
        <authorList>
            <person name="Kim I."/>
        </authorList>
    </citation>
    <scope>NUCLEOTIDE SEQUENCE</scope>
    <source>
        <strain evidence="4">APW11</strain>
    </source>
</reference>
<dbReference type="InterPro" id="IPR005151">
    <property type="entry name" value="Tail-specific_protease"/>
</dbReference>
<evidence type="ECO:0000256" key="1">
    <source>
        <dbReference type="SAM" id="MobiDB-lite"/>
    </source>
</evidence>
<proteinExistence type="predicted"/>
<evidence type="ECO:0000259" key="3">
    <source>
        <dbReference type="Pfam" id="PF03572"/>
    </source>
</evidence>
<accession>A0ABU3PA39</accession>
<gene>
    <name evidence="4" type="ORF">RQP53_07405</name>
</gene>
<sequence>MRQAISSCGQAIAGLSLAMLAACGGGSGGSVSPSSNTTPPPADPPVEVGRALLRPAPLQTAGKSGGTALAEVPLGSRLGDLASFARLAFQVQFYHPSDGVAETNWDEFLQYGMYSVASRPAAEPLATRLSALFSTMAPALRLDPDASPATLPDGRALVAWYHRGYVDRLEPYDPEQAYENVRKLLDRNSLEMPTQGPTRSHARYRLGDIEVELPLVQVWRNEHSVPASRGFEPPAGVQLAVHVTDPYLCLTVAAKAWGTLRHFFPYFPDLPQLDWEAELAPLLKACDAPAAERPESLFQAMRLALTKLQDNHVGLTPLDLNRPAQGRLPLRFDRIEGRATVSLARADFTDVKVGDELLSINGVSSSDWLAREMPKTLRNPHLGFAAALNAATLAPKDSLVSMEFRDANGQVYERQLRANQGSDIIVEGAQALLFPGKPLTYWLDADTLYVNLSDMLPEQRQSVEAEMDKARAWVLDLRRYPKTFALNQTLARFAAGQIRALPMNMVQPFDPTQPPRRLPELQNAEASKKLKGPVIALCAAQSQSFNEHMLGFAQSAGIPLIGERTSGANGDMTSIRLSQNPAFNLTFTGLEVRRHDGSGFHARGLQPDIVMPRSTQSLRQGSDEVLMAAHAWVRERLPR</sequence>
<organism evidence="4 5">
    <name type="scientific">Roseateles aquae</name>
    <dbReference type="NCBI Taxonomy" id="3077235"/>
    <lineage>
        <taxon>Bacteria</taxon>
        <taxon>Pseudomonadati</taxon>
        <taxon>Pseudomonadota</taxon>
        <taxon>Betaproteobacteria</taxon>
        <taxon>Burkholderiales</taxon>
        <taxon>Sphaerotilaceae</taxon>
        <taxon>Roseateles</taxon>
    </lineage>
</organism>
<feature type="chain" id="PRO_5046079219" evidence="2">
    <location>
        <begin position="22"/>
        <end position="639"/>
    </location>
</feature>
<dbReference type="SUPFAM" id="SSF52096">
    <property type="entry name" value="ClpP/crotonase"/>
    <property type="match status" value="1"/>
</dbReference>
<dbReference type="Gene3D" id="3.90.226.10">
    <property type="entry name" value="2-enoyl-CoA Hydratase, Chain A, domain 1"/>
    <property type="match status" value="1"/>
</dbReference>
<protein>
    <submittedName>
        <fullName evidence="4">S41 family peptidase</fullName>
    </submittedName>
</protein>
<evidence type="ECO:0000256" key="2">
    <source>
        <dbReference type="SAM" id="SignalP"/>
    </source>
</evidence>
<name>A0ABU3PA39_9BURK</name>
<dbReference type="EMBL" id="JAVXZY010000002">
    <property type="protein sequence ID" value="MDT8999090.1"/>
    <property type="molecule type" value="Genomic_DNA"/>
</dbReference>
<dbReference type="InterPro" id="IPR029045">
    <property type="entry name" value="ClpP/crotonase-like_dom_sf"/>
</dbReference>
<evidence type="ECO:0000313" key="4">
    <source>
        <dbReference type="EMBL" id="MDT8999090.1"/>
    </source>
</evidence>
<feature type="domain" description="Tail specific protease" evidence="3">
    <location>
        <begin position="521"/>
        <end position="610"/>
    </location>
</feature>
<feature type="signal peptide" evidence="2">
    <location>
        <begin position="1"/>
        <end position="21"/>
    </location>
</feature>
<keyword evidence="2" id="KW-0732">Signal</keyword>
<dbReference type="Proteomes" id="UP001246372">
    <property type="component" value="Unassembled WGS sequence"/>
</dbReference>